<gene>
    <name evidence="1" type="ORF">PAXRUDRAFT_268627</name>
</gene>
<evidence type="ECO:0000313" key="1">
    <source>
        <dbReference type="EMBL" id="KIK96910.1"/>
    </source>
</evidence>
<accession>A0A0D0EAX1</accession>
<protein>
    <submittedName>
        <fullName evidence="1">Uncharacterized protein</fullName>
    </submittedName>
</protein>
<name>A0A0D0EAX1_9AGAM</name>
<organism evidence="1 2">
    <name type="scientific">Paxillus rubicundulus Ve08.2h10</name>
    <dbReference type="NCBI Taxonomy" id="930991"/>
    <lineage>
        <taxon>Eukaryota</taxon>
        <taxon>Fungi</taxon>
        <taxon>Dikarya</taxon>
        <taxon>Basidiomycota</taxon>
        <taxon>Agaricomycotina</taxon>
        <taxon>Agaricomycetes</taxon>
        <taxon>Agaricomycetidae</taxon>
        <taxon>Boletales</taxon>
        <taxon>Paxilineae</taxon>
        <taxon>Paxillaceae</taxon>
        <taxon>Paxillus</taxon>
    </lineage>
</organism>
<keyword evidence="2" id="KW-1185">Reference proteome</keyword>
<proteinExistence type="predicted"/>
<dbReference type="Proteomes" id="UP000054538">
    <property type="component" value="Unassembled WGS sequence"/>
</dbReference>
<sequence>MLASPFLPPAVSGTRDSRHPDLKAQRGLLLIIICRIYYIHLKCTSGMWRSANSPIKYGACICKVVECCCTALCKSPIG</sequence>
<dbReference type="HOGENOM" id="CLU_2622717_0_0_1"/>
<dbReference type="InParanoid" id="A0A0D0EAX1"/>
<dbReference type="EMBL" id="KN824961">
    <property type="protein sequence ID" value="KIK96910.1"/>
    <property type="molecule type" value="Genomic_DNA"/>
</dbReference>
<dbReference type="AlphaFoldDB" id="A0A0D0EAX1"/>
<reference evidence="1 2" key="1">
    <citation type="submission" date="2014-04" db="EMBL/GenBank/DDBJ databases">
        <authorList>
            <consortium name="DOE Joint Genome Institute"/>
            <person name="Kuo A."/>
            <person name="Kohler A."/>
            <person name="Jargeat P."/>
            <person name="Nagy L.G."/>
            <person name="Floudas D."/>
            <person name="Copeland A."/>
            <person name="Barry K.W."/>
            <person name="Cichocki N."/>
            <person name="Veneault-Fourrey C."/>
            <person name="LaButti K."/>
            <person name="Lindquist E.A."/>
            <person name="Lipzen A."/>
            <person name="Lundell T."/>
            <person name="Morin E."/>
            <person name="Murat C."/>
            <person name="Sun H."/>
            <person name="Tunlid A."/>
            <person name="Henrissat B."/>
            <person name="Grigoriev I.V."/>
            <person name="Hibbett D.S."/>
            <person name="Martin F."/>
            <person name="Nordberg H.P."/>
            <person name="Cantor M.N."/>
            <person name="Hua S.X."/>
        </authorList>
    </citation>
    <scope>NUCLEOTIDE SEQUENCE [LARGE SCALE GENOMIC DNA]</scope>
    <source>
        <strain evidence="1 2">Ve08.2h10</strain>
    </source>
</reference>
<evidence type="ECO:0000313" key="2">
    <source>
        <dbReference type="Proteomes" id="UP000054538"/>
    </source>
</evidence>
<reference evidence="2" key="2">
    <citation type="submission" date="2015-01" db="EMBL/GenBank/DDBJ databases">
        <title>Evolutionary Origins and Diversification of the Mycorrhizal Mutualists.</title>
        <authorList>
            <consortium name="DOE Joint Genome Institute"/>
            <consortium name="Mycorrhizal Genomics Consortium"/>
            <person name="Kohler A."/>
            <person name="Kuo A."/>
            <person name="Nagy L.G."/>
            <person name="Floudas D."/>
            <person name="Copeland A."/>
            <person name="Barry K.W."/>
            <person name="Cichocki N."/>
            <person name="Veneault-Fourrey C."/>
            <person name="LaButti K."/>
            <person name="Lindquist E.A."/>
            <person name="Lipzen A."/>
            <person name="Lundell T."/>
            <person name="Morin E."/>
            <person name="Murat C."/>
            <person name="Riley R."/>
            <person name="Ohm R."/>
            <person name="Sun H."/>
            <person name="Tunlid A."/>
            <person name="Henrissat B."/>
            <person name="Grigoriev I.V."/>
            <person name="Hibbett D.S."/>
            <person name="Martin F."/>
        </authorList>
    </citation>
    <scope>NUCLEOTIDE SEQUENCE [LARGE SCALE GENOMIC DNA]</scope>
    <source>
        <strain evidence="2">Ve08.2h10</strain>
    </source>
</reference>